<gene>
    <name evidence="3" type="ORF">SAMN05660477_01906</name>
</gene>
<organism evidence="3 4">
    <name type="scientific">Soonwooa buanensis</name>
    <dbReference type="NCBI Taxonomy" id="619805"/>
    <lineage>
        <taxon>Bacteria</taxon>
        <taxon>Pseudomonadati</taxon>
        <taxon>Bacteroidota</taxon>
        <taxon>Flavobacteriia</taxon>
        <taxon>Flavobacteriales</taxon>
        <taxon>Weeksellaceae</taxon>
        <taxon>Chryseobacterium group</taxon>
        <taxon>Soonwooa</taxon>
    </lineage>
</organism>
<sequence>MKTDKYKDWEYRFFEGEELSPEEEQLLKQESDDPYFSFLREEKQEKMMMDFDSFLSKIEAAEEKQVEETTPIIPLVTAKPKFGSGLKNYWMAASLVMFMGVLGGYLFVNEENGDFNKPLKSVVKQDTEPVEIEQTTPKDLGSQNIEEPTKHDTEPNISEPTTIETKTPRVNQVATTISKPETSSPAKNNQAKPASKSEVAYNPSYVMINGKPVYNEQEALALTEDAFNYLASNVSQTVDQAQSVK</sequence>
<protein>
    <submittedName>
        <fullName evidence="3">Uncharacterized protein</fullName>
    </submittedName>
</protein>
<keyword evidence="4" id="KW-1185">Reference proteome</keyword>
<evidence type="ECO:0000256" key="1">
    <source>
        <dbReference type="SAM" id="MobiDB-lite"/>
    </source>
</evidence>
<name>A0A1T5FBH5_9FLAO</name>
<dbReference type="RefSeq" id="WP_079667149.1">
    <property type="nucleotide sequence ID" value="NZ_FUYZ01000006.1"/>
</dbReference>
<keyword evidence="2" id="KW-1133">Transmembrane helix</keyword>
<reference evidence="3 4" key="1">
    <citation type="submission" date="2017-02" db="EMBL/GenBank/DDBJ databases">
        <authorList>
            <person name="Peterson S.W."/>
        </authorList>
    </citation>
    <scope>NUCLEOTIDE SEQUENCE [LARGE SCALE GENOMIC DNA]</scope>
    <source>
        <strain evidence="3 4">DSM 22323</strain>
    </source>
</reference>
<keyword evidence="2" id="KW-0472">Membrane</keyword>
<dbReference type="STRING" id="619805.SAMN05660477_01906"/>
<proteinExistence type="predicted"/>
<dbReference type="AlphaFoldDB" id="A0A1T5FBH5"/>
<feature type="region of interest" description="Disordered" evidence="1">
    <location>
        <begin position="124"/>
        <end position="197"/>
    </location>
</feature>
<keyword evidence="2" id="KW-0812">Transmembrane</keyword>
<feature type="transmembrane region" description="Helical" evidence="2">
    <location>
        <begin position="89"/>
        <end position="108"/>
    </location>
</feature>
<evidence type="ECO:0000256" key="2">
    <source>
        <dbReference type="SAM" id="Phobius"/>
    </source>
</evidence>
<accession>A0A1T5FBH5</accession>
<dbReference type="OrthoDB" id="704603at2"/>
<feature type="compositionally biased region" description="Polar residues" evidence="1">
    <location>
        <begin position="155"/>
        <end position="192"/>
    </location>
</feature>
<evidence type="ECO:0000313" key="4">
    <source>
        <dbReference type="Proteomes" id="UP000191112"/>
    </source>
</evidence>
<feature type="compositionally biased region" description="Polar residues" evidence="1">
    <location>
        <begin position="133"/>
        <end position="146"/>
    </location>
</feature>
<dbReference type="Proteomes" id="UP000191112">
    <property type="component" value="Unassembled WGS sequence"/>
</dbReference>
<evidence type="ECO:0000313" key="3">
    <source>
        <dbReference type="EMBL" id="SKB93525.1"/>
    </source>
</evidence>
<dbReference type="EMBL" id="FUYZ01000006">
    <property type="protein sequence ID" value="SKB93525.1"/>
    <property type="molecule type" value="Genomic_DNA"/>
</dbReference>